<dbReference type="OrthoDB" id="5772022at2"/>
<dbReference type="EMBL" id="MDHN01000006">
    <property type="protein sequence ID" value="OFC72271.1"/>
    <property type="molecule type" value="Genomic_DNA"/>
</dbReference>
<reference evidence="2 3" key="1">
    <citation type="submission" date="2016-08" db="EMBL/GenBank/DDBJ databases">
        <authorList>
            <person name="Seilhamer J.J."/>
        </authorList>
    </citation>
    <scope>NUCLEOTIDE SEQUENCE [LARGE SCALE GENOMIC DNA]</scope>
    <source>
        <strain evidence="2 3">KCTC 42603</strain>
    </source>
</reference>
<comment type="caution">
    <text evidence="2">The sequence shown here is derived from an EMBL/GenBank/DDBJ whole genome shotgun (WGS) entry which is preliminary data.</text>
</comment>
<sequence length="68" mass="7463">MGLLILAVGVLMLSAVAFYVAAFEAGMNAKRWAVAGLILGPALFPLFNMKRYLLWRQIVGFRNPILPA</sequence>
<gene>
    <name evidence="2" type="ORF">BFC18_04190</name>
</gene>
<name>A0A1E7ZFI1_9ALTE</name>
<keyword evidence="1" id="KW-1133">Transmembrane helix</keyword>
<dbReference type="RefSeq" id="WP_070123692.1">
    <property type="nucleotide sequence ID" value="NZ_MDHN01000006.1"/>
</dbReference>
<keyword evidence="3" id="KW-1185">Reference proteome</keyword>
<organism evidence="2 3">
    <name type="scientific">Alteromonas confluentis</name>
    <dbReference type="NCBI Taxonomy" id="1656094"/>
    <lineage>
        <taxon>Bacteria</taxon>
        <taxon>Pseudomonadati</taxon>
        <taxon>Pseudomonadota</taxon>
        <taxon>Gammaproteobacteria</taxon>
        <taxon>Alteromonadales</taxon>
        <taxon>Alteromonadaceae</taxon>
        <taxon>Alteromonas/Salinimonas group</taxon>
        <taxon>Alteromonas</taxon>
    </lineage>
</organism>
<dbReference type="Proteomes" id="UP000175691">
    <property type="component" value="Unassembled WGS sequence"/>
</dbReference>
<protein>
    <submittedName>
        <fullName evidence="2">Uncharacterized protein</fullName>
    </submittedName>
</protein>
<evidence type="ECO:0000313" key="2">
    <source>
        <dbReference type="EMBL" id="OFC72271.1"/>
    </source>
</evidence>
<dbReference type="STRING" id="1656094.BFC18_04190"/>
<keyword evidence="1" id="KW-0472">Membrane</keyword>
<dbReference type="AlphaFoldDB" id="A0A1E7ZFI1"/>
<accession>A0A1E7ZFI1</accession>
<feature type="transmembrane region" description="Helical" evidence="1">
    <location>
        <begin position="32"/>
        <end position="49"/>
    </location>
</feature>
<evidence type="ECO:0000313" key="3">
    <source>
        <dbReference type="Proteomes" id="UP000175691"/>
    </source>
</evidence>
<proteinExistence type="predicted"/>
<evidence type="ECO:0000256" key="1">
    <source>
        <dbReference type="SAM" id="Phobius"/>
    </source>
</evidence>
<keyword evidence="1" id="KW-0812">Transmembrane</keyword>